<reference evidence="1" key="1">
    <citation type="submission" date="2023-03" db="EMBL/GenBank/DDBJ databases">
        <title>Mesosutterella sp. nov. isolated from porcine feces.</title>
        <authorList>
            <person name="Yu S."/>
        </authorList>
    </citation>
    <scope>NUCLEOTIDE SEQUENCE</scope>
    <source>
        <strain evidence="1">AGMB02718</strain>
    </source>
</reference>
<gene>
    <name evidence="1" type="ORF">MUN46_004185</name>
</gene>
<proteinExistence type="predicted"/>
<accession>A0ABT7ILA5</accession>
<name>A0ABT7ILA5_9BURK</name>
<evidence type="ECO:0000313" key="2">
    <source>
        <dbReference type="Proteomes" id="UP001165481"/>
    </source>
</evidence>
<keyword evidence="2" id="KW-1185">Reference proteome</keyword>
<dbReference type="RefSeq" id="WP_285230559.1">
    <property type="nucleotide sequence ID" value="NZ_JAKZJU020000001.1"/>
</dbReference>
<sequence length="40" mass="4167">MEFIRHISAVIACSAACAAGLLLSLLLLRGSLLSARRVVA</sequence>
<organism evidence="1 2">
    <name type="scientific">Mesosutterella faecium</name>
    <dbReference type="NCBI Taxonomy" id="2925194"/>
    <lineage>
        <taxon>Bacteria</taxon>
        <taxon>Pseudomonadati</taxon>
        <taxon>Pseudomonadota</taxon>
        <taxon>Betaproteobacteria</taxon>
        <taxon>Burkholderiales</taxon>
        <taxon>Sutterellaceae</taxon>
        <taxon>Mesosutterella</taxon>
    </lineage>
</organism>
<dbReference type="EMBL" id="JAKZJU020000001">
    <property type="protein sequence ID" value="MDL2059141.1"/>
    <property type="molecule type" value="Genomic_DNA"/>
</dbReference>
<comment type="caution">
    <text evidence="1">The sequence shown here is derived from an EMBL/GenBank/DDBJ whole genome shotgun (WGS) entry which is preliminary data.</text>
</comment>
<evidence type="ECO:0000313" key="1">
    <source>
        <dbReference type="EMBL" id="MDL2059141.1"/>
    </source>
</evidence>
<dbReference type="Proteomes" id="UP001165481">
    <property type="component" value="Unassembled WGS sequence"/>
</dbReference>
<protein>
    <submittedName>
        <fullName evidence="1">Uncharacterized protein</fullName>
    </submittedName>
</protein>